<dbReference type="Proteomes" id="UP000237000">
    <property type="component" value="Unassembled WGS sequence"/>
</dbReference>
<gene>
    <name evidence="2" type="ORF">TorRG33x02_068760</name>
</gene>
<sequence>MPSHLKPKTKKATINVSLSSSPTTPQWDKRKDLTKKKINKIEESDTTWAIHILPHHTGPTFLTCNGLGE</sequence>
<reference evidence="3" key="1">
    <citation type="submission" date="2016-06" db="EMBL/GenBank/DDBJ databases">
        <title>Parallel loss of symbiosis genes in relatives of nitrogen-fixing non-legume Parasponia.</title>
        <authorList>
            <person name="Van Velzen R."/>
            <person name="Holmer R."/>
            <person name="Bu F."/>
            <person name="Rutten L."/>
            <person name="Van Zeijl A."/>
            <person name="Liu W."/>
            <person name="Santuari L."/>
            <person name="Cao Q."/>
            <person name="Sharma T."/>
            <person name="Shen D."/>
            <person name="Roswanjaya Y."/>
            <person name="Wardhani T."/>
            <person name="Kalhor M.S."/>
            <person name="Jansen J."/>
            <person name="Van den Hoogen J."/>
            <person name="Gungor B."/>
            <person name="Hartog M."/>
            <person name="Hontelez J."/>
            <person name="Verver J."/>
            <person name="Yang W.-C."/>
            <person name="Schijlen E."/>
            <person name="Repin R."/>
            <person name="Schilthuizen M."/>
            <person name="Schranz E."/>
            <person name="Heidstra R."/>
            <person name="Miyata K."/>
            <person name="Fedorova E."/>
            <person name="Kohlen W."/>
            <person name="Bisseling T."/>
            <person name="Smit S."/>
            <person name="Geurts R."/>
        </authorList>
    </citation>
    <scope>NUCLEOTIDE SEQUENCE [LARGE SCALE GENOMIC DNA]</scope>
    <source>
        <strain evidence="3">cv. RG33-2</strain>
    </source>
</reference>
<feature type="region of interest" description="Disordered" evidence="1">
    <location>
        <begin position="1"/>
        <end position="28"/>
    </location>
</feature>
<proteinExistence type="predicted"/>
<dbReference type="InParanoid" id="A0A2P5FHZ3"/>
<protein>
    <submittedName>
        <fullName evidence="2">Uncharacterized protein</fullName>
    </submittedName>
</protein>
<dbReference type="AlphaFoldDB" id="A0A2P5FHZ3"/>
<accession>A0A2P5FHZ3</accession>
<name>A0A2P5FHZ3_TREOI</name>
<evidence type="ECO:0000313" key="3">
    <source>
        <dbReference type="Proteomes" id="UP000237000"/>
    </source>
</evidence>
<dbReference type="EMBL" id="JXTC01000032">
    <property type="protein sequence ID" value="PON97409.1"/>
    <property type="molecule type" value="Genomic_DNA"/>
</dbReference>
<comment type="caution">
    <text evidence="2">The sequence shown here is derived from an EMBL/GenBank/DDBJ whole genome shotgun (WGS) entry which is preliminary data.</text>
</comment>
<feature type="compositionally biased region" description="Basic residues" evidence="1">
    <location>
        <begin position="1"/>
        <end position="11"/>
    </location>
</feature>
<evidence type="ECO:0000256" key="1">
    <source>
        <dbReference type="SAM" id="MobiDB-lite"/>
    </source>
</evidence>
<evidence type="ECO:0000313" key="2">
    <source>
        <dbReference type="EMBL" id="PON97409.1"/>
    </source>
</evidence>
<feature type="compositionally biased region" description="Polar residues" evidence="1">
    <location>
        <begin position="12"/>
        <end position="26"/>
    </location>
</feature>
<keyword evidence="3" id="KW-1185">Reference proteome</keyword>
<organism evidence="2 3">
    <name type="scientific">Trema orientale</name>
    <name type="common">Charcoal tree</name>
    <name type="synonym">Celtis orientalis</name>
    <dbReference type="NCBI Taxonomy" id="63057"/>
    <lineage>
        <taxon>Eukaryota</taxon>
        <taxon>Viridiplantae</taxon>
        <taxon>Streptophyta</taxon>
        <taxon>Embryophyta</taxon>
        <taxon>Tracheophyta</taxon>
        <taxon>Spermatophyta</taxon>
        <taxon>Magnoliopsida</taxon>
        <taxon>eudicotyledons</taxon>
        <taxon>Gunneridae</taxon>
        <taxon>Pentapetalae</taxon>
        <taxon>rosids</taxon>
        <taxon>fabids</taxon>
        <taxon>Rosales</taxon>
        <taxon>Cannabaceae</taxon>
        <taxon>Trema</taxon>
    </lineage>
</organism>